<dbReference type="AlphaFoldDB" id="A0A9D9H7I4"/>
<keyword evidence="6" id="KW-0169">Cobalamin biosynthesis</keyword>
<dbReference type="PANTHER" id="PTHR12213:SF0">
    <property type="entry name" value="CORRINOID ADENOSYLTRANSFERASE MMAB"/>
    <property type="match status" value="1"/>
</dbReference>
<dbReference type="PANTHER" id="PTHR12213">
    <property type="entry name" value="CORRINOID ADENOSYLTRANSFERASE"/>
    <property type="match status" value="1"/>
</dbReference>
<dbReference type="Gene3D" id="1.20.1200.10">
    <property type="entry name" value="Cobalamin adenosyltransferase-like"/>
    <property type="match status" value="1"/>
</dbReference>
<dbReference type="InterPro" id="IPR029499">
    <property type="entry name" value="PduO-typ"/>
</dbReference>
<dbReference type="GO" id="GO:0009236">
    <property type="term" value="P:cobalamin biosynthetic process"/>
    <property type="evidence" value="ECO:0007669"/>
    <property type="project" value="UniProtKB-UniRule"/>
</dbReference>
<sequence length="179" mass="19908">MKIYTKTGDAGTTSLVGGKRVPKSDVRLEAYGTVDELNAFIGDLINEITDAEDKKLLIFIQNKLFVVGSKLACEEESNIKLPGITPEDIEKIEKRIDTIETTLPKHSKFILPGGTPAACKAHICRTVARRAERNICRLAEQSKVDAEETAFINRLSDYFFVLSRHCNISAGNTETYWGE</sequence>
<evidence type="ECO:0000313" key="8">
    <source>
        <dbReference type="EMBL" id="MBO8438649.1"/>
    </source>
</evidence>
<comment type="pathway">
    <text evidence="6">Cofactor biosynthesis; adenosylcobalamin biosynthesis; adenosylcobalamin from cob(II)yrinate a,c-diamide: step 2/7.</text>
</comment>
<comment type="similarity">
    <text evidence="1 6">Belongs to the Cob(I)alamin adenosyltransferase family.</text>
</comment>
<proteinExistence type="inferred from homology"/>
<feature type="domain" description="Cobalamin adenosyltransferase-like" evidence="7">
    <location>
        <begin position="3"/>
        <end position="166"/>
    </location>
</feature>
<dbReference type="Proteomes" id="UP000823636">
    <property type="component" value="Unassembled WGS sequence"/>
</dbReference>
<comment type="caution">
    <text evidence="8">The sequence shown here is derived from an EMBL/GenBank/DDBJ whole genome shotgun (WGS) entry which is preliminary data.</text>
</comment>
<dbReference type="Pfam" id="PF01923">
    <property type="entry name" value="Cob_adeno_trans"/>
    <property type="match status" value="1"/>
</dbReference>
<gene>
    <name evidence="8" type="ORF">IAC54_07120</name>
</gene>
<evidence type="ECO:0000256" key="4">
    <source>
        <dbReference type="ARBA" id="ARBA00022741"/>
    </source>
</evidence>
<name>A0A9D9H7I4_9BACT</name>
<evidence type="ECO:0000256" key="2">
    <source>
        <dbReference type="ARBA" id="ARBA00011233"/>
    </source>
</evidence>
<dbReference type="GO" id="GO:0005524">
    <property type="term" value="F:ATP binding"/>
    <property type="evidence" value="ECO:0007669"/>
    <property type="project" value="UniProtKB-UniRule"/>
</dbReference>
<protein>
    <recommendedName>
        <fullName evidence="6">Corrinoid adenosyltransferase</fullName>
        <ecNumber evidence="6">2.5.1.17</ecNumber>
    </recommendedName>
    <alternativeName>
        <fullName evidence="6">Cob(II)alamin adenosyltransferase</fullName>
    </alternativeName>
    <alternativeName>
        <fullName evidence="6">Cob(II)yrinic acid a,c-diamide adenosyltransferase</fullName>
    </alternativeName>
    <alternativeName>
        <fullName evidence="6">Cobinamide/cobalamin adenosyltransferase</fullName>
    </alternativeName>
</protein>
<evidence type="ECO:0000313" key="9">
    <source>
        <dbReference type="Proteomes" id="UP000823636"/>
    </source>
</evidence>
<keyword evidence="4 6" id="KW-0547">Nucleotide-binding</keyword>
<reference evidence="8" key="1">
    <citation type="submission" date="2020-10" db="EMBL/GenBank/DDBJ databases">
        <authorList>
            <person name="Gilroy R."/>
        </authorList>
    </citation>
    <scope>NUCLEOTIDE SEQUENCE</scope>
    <source>
        <strain evidence="8">G3-4614</strain>
    </source>
</reference>
<dbReference type="FunFam" id="1.20.1200.10:FF:000001">
    <property type="entry name" value="Cob(I)yrinic acid a,c-diamide adenosyltransferase"/>
    <property type="match status" value="1"/>
</dbReference>
<keyword evidence="5 6" id="KW-0067">ATP-binding</keyword>
<dbReference type="NCBIfam" id="TIGR00636">
    <property type="entry name" value="PduO_Nterm"/>
    <property type="match status" value="1"/>
</dbReference>
<evidence type="ECO:0000256" key="5">
    <source>
        <dbReference type="ARBA" id="ARBA00022840"/>
    </source>
</evidence>
<evidence type="ECO:0000256" key="6">
    <source>
        <dbReference type="RuleBase" id="RU366026"/>
    </source>
</evidence>
<dbReference type="InterPro" id="IPR016030">
    <property type="entry name" value="CblAdoTrfase-like"/>
</dbReference>
<dbReference type="SUPFAM" id="SSF89028">
    <property type="entry name" value="Cobalamin adenosyltransferase-like"/>
    <property type="match status" value="1"/>
</dbReference>
<dbReference type="GO" id="GO:0008817">
    <property type="term" value="F:corrinoid adenosyltransferase activity"/>
    <property type="evidence" value="ECO:0007669"/>
    <property type="project" value="UniProtKB-UniRule"/>
</dbReference>
<comment type="subunit">
    <text evidence="2">Homotrimer.</text>
</comment>
<reference evidence="8" key="2">
    <citation type="journal article" date="2021" name="PeerJ">
        <title>Extensive microbial diversity within the chicken gut microbiome revealed by metagenomics and culture.</title>
        <authorList>
            <person name="Gilroy R."/>
            <person name="Ravi A."/>
            <person name="Getino M."/>
            <person name="Pursley I."/>
            <person name="Horton D.L."/>
            <person name="Alikhan N.F."/>
            <person name="Baker D."/>
            <person name="Gharbi K."/>
            <person name="Hall N."/>
            <person name="Watson M."/>
            <person name="Adriaenssens E.M."/>
            <person name="Foster-Nyarko E."/>
            <person name="Jarju S."/>
            <person name="Secka A."/>
            <person name="Antonio M."/>
            <person name="Oren A."/>
            <person name="Chaudhuri R.R."/>
            <person name="La Ragione R."/>
            <person name="Hildebrand F."/>
            <person name="Pallen M.J."/>
        </authorList>
    </citation>
    <scope>NUCLEOTIDE SEQUENCE</scope>
    <source>
        <strain evidence="8">G3-4614</strain>
    </source>
</reference>
<organism evidence="8 9">
    <name type="scientific">Candidatus Caccoplasma merdipullorum</name>
    <dbReference type="NCBI Taxonomy" id="2840718"/>
    <lineage>
        <taxon>Bacteria</taxon>
        <taxon>Pseudomonadati</taxon>
        <taxon>Bacteroidota</taxon>
        <taxon>Bacteroidia</taxon>
        <taxon>Bacteroidales</taxon>
        <taxon>Bacteroidaceae</taxon>
        <taxon>Bacteroidaceae incertae sedis</taxon>
        <taxon>Candidatus Caccoplasma</taxon>
    </lineage>
</organism>
<accession>A0A9D9H7I4</accession>
<dbReference type="EMBL" id="JADIMW010000076">
    <property type="protein sequence ID" value="MBO8438649.1"/>
    <property type="molecule type" value="Genomic_DNA"/>
</dbReference>
<comment type="catalytic activity">
    <reaction evidence="6">
        <text>2 cob(II)alamin + reduced [electron-transfer flavoprotein] + 2 ATP = 2 adenosylcob(III)alamin + 2 triphosphate + oxidized [electron-transfer flavoprotein] + 3 H(+)</text>
        <dbReference type="Rhea" id="RHEA:28671"/>
        <dbReference type="Rhea" id="RHEA-COMP:10685"/>
        <dbReference type="Rhea" id="RHEA-COMP:10686"/>
        <dbReference type="ChEBI" id="CHEBI:15378"/>
        <dbReference type="ChEBI" id="CHEBI:16304"/>
        <dbReference type="ChEBI" id="CHEBI:18036"/>
        <dbReference type="ChEBI" id="CHEBI:18408"/>
        <dbReference type="ChEBI" id="CHEBI:30616"/>
        <dbReference type="ChEBI" id="CHEBI:57692"/>
        <dbReference type="ChEBI" id="CHEBI:58307"/>
        <dbReference type="EC" id="2.5.1.17"/>
    </reaction>
</comment>
<comment type="catalytic activity">
    <reaction evidence="6">
        <text>2 cob(II)yrinate a,c diamide + reduced [electron-transfer flavoprotein] + 2 ATP = 2 adenosylcob(III)yrinate a,c-diamide + 2 triphosphate + oxidized [electron-transfer flavoprotein] + 3 H(+)</text>
        <dbReference type="Rhea" id="RHEA:11528"/>
        <dbReference type="Rhea" id="RHEA-COMP:10685"/>
        <dbReference type="Rhea" id="RHEA-COMP:10686"/>
        <dbReference type="ChEBI" id="CHEBI:15378"/>
        <dbReference type="ChEBI" id="CHEBI:18036"/>
        <dbReference type="ChEBI" id="CHEBI:30616"/>
        <dbReference type="ChEBI" id="CHEBI:57692"/>
        <dbReference type="ChEBI" id="CHEBI:58307"/>
        <dbReference type="ChEBI" id="CHEBI:58503"/>
        <dbReference type="ChEBI" id="CHEBI:58537"/>
        <dbReference type="EC" id="2.5.1.17"/>
    </reaction>
</comment>
<evidence type="ECO:0000259" key="7">
    <source>
        <dbReference type="Pfam" id="PF01923"/>
    </source>
</evidence>
<evidence type="ECO:0000256" key="1">
    <source>
        <dbReference type="ARBA" id="ARBA00007487"/>
    </source>
</evidence>
<keyword evidence="3 6" id="KW-0808">Transferase</keyword>
<evidence type="ECO:0000256" key="3">
    <source>
        <dbReference type="ARBA" id="ARBA00022679"/>
    </source>
</evidence>
<dbReference type="InterPro" id="IPR036451">
    <property type="entry name" value="CblAdoTrfase-like_sf"/>
</dbReference>
<dbReference type="EC" id="2.5.1.17" evidence="6"/>